<dbReference type="GO" id="GO:0005886">
    <property type="term" value="C:plasma membrane"/>
    <property type="evidence" value="ECO:0007669"/>
    <property type="project" value="TreeGrafter"/>
</dbReference>
<dbReference type="PANTHER" id="PTHR35813:SF1">
    <property type="entry name" value="INNER MEMBRANE PROTEIN YBAN"/>
    <property type="match status" value="1"/>
</dbReference>
<sequence>MPSPPRPALTVMVARSYIVDRSAMRLSKGDYYHAFITVGPHASRPYLSCEHLANCGSPEEQIPALCLRPSGMTRPQSVRPQAHHSLSPDSYPGLLRIVRVRIREMNTDRPRGVGHGHWIERLFGELLREVKHHTDPANHRPIHIAPVTHPVKRALVIFAGFGALGLAGIGAITPVMPVWPFALVALFCFARSSTRVGHWVSRNPIIKSAMSFIWSRPERPFAWARRCIELLSGAGGRTTSECGMIGSYKRERWITELPPQ</sequence>
<keyword evidence="1" id="KW-0472">Membrane</keyword>
<dbReference type="EMBL" id="PGTN01000007">
    <property type="protein sequence ID" value="PJF48762.1"/>
    <property type="molecule type" value="Genomic_DNA"/>
</dbReference>
<dbReference type="InterPro" id="IPR007401">
    <property type="entry name" value="DUF454"/>
</dbReference>
<proteinExistence type="predicted"/>
<evidence type="ECO:0000256" key="1">
    <source>
        <dbReference type="SAM" id="Phobius"/>
    </source>
</evidence>
<dbReference type="Pfam" id="PF04304">
    <property type="entry name" value="DUF454"/>
    <property type="match status" value="1"/>
</dbReference>
<dbReference type="Proteomes" id="UP000230790">
    <property type="component" value="Unassembled WGS sequence"/>
</dbReference>
<feature type="transmembrane region" description="Helical" evidence="1">
    <location>
        <begin position="178"/>
        <end position="200"/>
    </location>
</feature>
<keyword evidence="1" id="KW-1133">Transmembrane helix</keyword>
<evidence type="ECO:0008006" key="4">
    <source>
        <dbReference type="Google" id="ProtNLM"/>
    </source>
</evidence>
<gene>
    <name evidence="2" type="ORF">CUN48_02050</name>
</gene>
<dbReference type="PANTHER" id="PTHR35813">
    <property type="entry name" value="INNER MEMBRANE PROTEIN YBAN"/>
    <property type="match status" value="1"/>
</dbReference>
<name>A0A2M8QG88_9CHLR</name>
<keyword evidence="1" id="KW-0812">Transmembrane</keyword>
<dbReference type="AlphaFoldDB" id="A0A2M8QG88"/>
<evidence type="ECO:0000313" key="2">
    <source>
        <dbReference type="EMBL" id="PJF48762.1"/>
    </source>
</evidence>
<reference evidence="2 3" key="1">
    <citation type="submission" date="2017-11" db="EMBL/GenBank/DDBJ databases">
        <title>Evolution of Phototrophy in the Chloroflexi Phylum Driven by Horizontal Gene Transfer.</title>
        <authorList>
            <person name="Ward L.M."/>
            <person name="Hemp J."/>
            <person name="Shih P.M."/>
            <person name="Mcglynn S.E."/>
            <person name="Fischer W."/>
        </authorList>
    </citation>
    <scope>NUCLEOTIDE SEQUENCE [LARGE SCALE GENOMIC DNA]</scope>
    <source>
        <strain evidence="2">JP3_7</strain>
    </source>
</reference>
<evidence type="ECO:0000313" key="3">
    <source>
        <dbReference type="Proteomes" id="UP000230790"/>
    </source>
</evidence>
<comment type="caution">
    <text evidence="2">The sequence shown here is derived from an EMBL/GenBank/DDBJ whole genome shotgun (WGS) entry which is preliminary data.</text>
</comment>
<organism evidence="2 3">
    <name type="scientific">Candidatus Thermofonsia Clade 3 bacterium</name>
    <dbReference type="NCBI Taxonomy" id="2364212"/>
    <lineage>
        <taxon>Bacteria</taxon>
        <taxon>Bacillati</taxon>
        <taxon>Chloroflexota</taxon>
        <taxon>Candidatus Thermofontia</taxon>
        <taxon>Candidatus Thermofonsia Clade 3</taxon>
    </lineage>
</organism>
<accession>A0A2M8QG88</accession>
<protein>
    <recommendedName>
        <fullName evidence="4">DUF454 domain-containing protein</fullName>
    </recommendedName>
</protein>